<dbReference type="KEGG" id="fcj:RN605_10220"/>
<keyword evidence="3 6" id="KW-0812">Transmembrane</keyword>
<evidence type="ECO:0000313" key="7">
    <source>
        <dbReference type="EMBL" id="WNM19670.1"/>
    </source>
</evidence>
<name>A0AA96J9Z5_9FLAO</name>
<feature type="transmembrane region" description="Helical" evidence="6">
    <location>
        <begin position="263"/>
        <end position="283"/>
    </location>
</feature>
<gene>
    <name evidence="8" type="ORF">RN605_10220</name>
    <name evidence="7" type="ORF">RN608_03050</name>
</gene>
<accession>A0AA96F1U3</accession>
<dbReference type="EMBL" id="CP134890">
    <property type="protein sequence ID" value="WNM21059.1"/>
    <property type="molecule type" value="Genomic_DNA"/>
</dbReference>
<dbReference type="Proteomes" id="UP001304515">
    <property type="component" value="Chromosome"/>
</dbReference>
<dbReference type="PANTHER" id="PTHR30250">
    <property type="entry name" value="PST FAMILY PREDICTED COLANIC ACID TRANSPORTER"/>
    <property type="match status" value="1"/>
</dbReference>
<dbReference type="EMBL" id="CP134878">
    <property type="protein sequence ID" value="WNM19670.1"/>
    <property type="molecule type" value="Genomic_DNA"/>
</dbReference>
<evidence type="ECO:0000256" key="6">
    <source>
        <dbReference type="SAM" id="Phobius"/>
    </source>
</evidence>
<evidence type="ECO:0000256" key="1">
    <source>
        <dbReference type="ARBA" id="ARBA00004651"/>
    </source>
</evidence>
<evidence type="ECO:0000256" key="2">
    <source>
        <dbReference type="ARBA" id="ARBA00022475"/>
    </source>
</evidence>
<reference evidence="8 9" key="1">
    <citation type="submission" date="2023-09" db="EMBL/GenBank/DDBJ databases">
        <title>Flavobacterium sp. a novel bacteria isolate from Pepper rhizosphere.</title>
        <authorList>
            <person name="Peng Y."/>
            <person name="Lee J."/>
        </authorList>
    </citation>
    <scope>NUCLEOTIDE SEQUENCE [LARGE SCALE GENOMIC DNA]</scope>
    <source>
        <strain evidence="7">PMR2A8</strain>
        <strain evidence="8 9">PMTSA4</strain>
    </source>
</reference>
<comment type="subcellular location">
    <subcellularLocation>
        <location evidence="1">Cell membrane</location>
        <topology evidence="1">Multi-pass membrane protein</topology>
    </subcellularLocation>
</comment>
<dbReference type="InterPro" id="IPR002797">
    <property type="entry name" value="Polysacc_synth"/>
</dbReference>
<proteinExistence type="predicted"/>
<dbReference type="RefSeq" id="WP_313324564.1">
    <property type="nucleotide sequence ID" value="NZ_CP134878.1"/>
</dbReference>
<dbReference type="InterPro" id="IPR050833">
    <property type="entry name" value="Poly_Biosynth_Transport"/>
</dbReference>
<evidence type="ECO:0000313" key="8">
    <source>
        <dbReference type="EMBL" id="WNM21059.1"/>
    </source>
</evidence>
<sequence>MSIFSKTRIKDFIIYGLGQSINILSPLIVLPYLIVICGVEEVGKIGIAMSIALILNGIIDYGSYVIGVKEISINRDNLLVLEEKFTSIYISKVFLFILIFLTLSLFIYFLPYLSKDKTLYFFSTSIILGQLLNPAWYLQGIENFKWISILNILSKLIYLALIFIFIRNKEDYIYANLFLGIGAIVSNTIGLIWLKNQNSFVFKAKDVKPSIAILKEEFSFSLSQFFLSLYQFFPIIIIGFIGGDLMAGQYRIIDQIITIFKTYFNMFFYFVFANICYVLNQNYKEGIKTWKQYNGFNLLMILIIVVIFYLLTPVILSYFKFDENEIIQLSSVFKFALIIPILTGISISLRQLMFAFNLNNIYITITILATLISFVLLASFTKLFALKGAFSSIILIELIIIILYSLFITFKHKEKS</sequence>
<dbReference type="PANTHER" id="PTHR30250:SF11">
    <property type="entry name" value="O-ANTIGEN TRANSPORTER-RELATED"/>
    <property type="match status" value="1"/>
</dbReference>
<feature type="transmembrane region" description="Helical" evidence="6">
    <location>
        <begin position="146"/>
        <end position="166"/>
    </location>
</feature>
<feature type="transmembrane region" description="Helical" evidence="6">
    <location>
        <begin position="47"/>
        <end position="68"/>
    </location>
</feature>
<dbReference type="GO" id="GO:0005886">
    <property type="term" value="C:plasma membrane"/>
    <property type="evidence" value="ECO:0007669"/>
    <property type="project" value="UniProtKB-SubCell"/>
</dbReference>
<feature type="transmembrane region" description="Helical" evidence="6">
    <location>
        <begin position="390"/>
        <end position="410"/>
    </location>
</feature>
<feature type="transmembrane region" description="Helical" evidence="6">
    <location>
        <begin position="225"/>
        <end position="243"/>
    </location>
</feature>
<feature type="transmembrane region" description="Helical" evidence="6">
    <location>
        <begin position="12"/>
        <end position="35"/>
    </location>
</feature>
<evidence type="ECO:0000256" key="3">
    <source>
        <dbReference type="ARBA" id="ARBA00022692"/>
    </source>
</evidence>
<feature type="transmembrane region" description="Helical" evidence="6">
    <location>
        <begin position="361"/>
        <end position="384"/>
    </location>
</feature>
<feature type="transmembrane region" description="Helical" evidence="6">
    <location>
        <begin position="89"/>
        <end position="113"/>
    </location>
</feature>
<dbReference type="Pfam" id="PF01943">
    <property type="entry name" value="Polysacc_synt"/>
    <property type="match status" value="1"/>
</dbReference>
<keyword evidence="4 6" id="KW-1133">Transmembrane helix</keyword>
<feature type="transmembrane region" description="Helical" evidence="6">
    <location>
        <begin position="172"/>
        <end position="194"/>
    </location>
</feature>
<accession>A0AA96J9Z5</accession>
<evidence type="ECO:0000256" key="4">
    <source>
        <dbReference type="ARBA" id="ARBA00022989"/>
    </source>
</evidence>
<keyword evidence="9" id="KW-1185">Reference proteome</keyword>
<keyword evidence="2" id="KW-1003">Cell membrane</keyword>
<evidence type="ECO:0000256" key="5">
    <source>
        <dbReference type="ARBA" id="ARBA00023136"/>
    </source>
</evidence>
<dbReference type="AlphaFoldDB" id="A0AA96J9Z5"/>
<organism evidence="8 9">
    <name type="scientific">Flavobacterium capsici</name>
    <dbReference type="NCBI Taxonomy" id="3075618"/>
    <lineage>
        <taxon>Bacteria</taxon>
        <taxon>Pseudomonadati</taxon>
        <taxon>Bacteroidota</taxon>
        <taxon>Flavobacteriia</taxon>
        <taxon>Flavobacteriales</taxon>
        <taxon>Flavobacteriaceae</taxon>
        <taxon>Flavobacterium</taxon>
    </lineage>
</organism>
<feature type="transmembrane region" description="Helical" evidence="6">
    <location>
        <begin position="331"/>
        <end position="349"/>
    </location>
</feature>
<keyword evidence="5 6" id="KW-0472">Membrane</keyword>
<protein>
    <submittedName>
        <fullName evidence="8">Oligosaccharide flippase family protein</fullName>
    </submittedName>
</protein>
<feature type="transmembrane region" description="Helical" evidence="6">
    <location>
        <begin position="295"/>
        <end position="319"/>
    </location>
</feature>
<feature type="transmembrane region" description="Helical" evidence="6">
    <location>
        <begin position="119"/>
        <end position="139"/>
    </location>
</feature>
<evidence type="ECO:0000313" key="9">
    <source>
        <dbReference type="Proteomes" id="UP001304515"/>
    </source>
</evidence>